<name>A0ABZ2RWF3_9BACT</name>
<keyword evidence="4" id="KW-1015">Disulfide bond</keyword>
<accession>A0ABZ2RWF3</accession>
<evidence type="ECO:0000313" key="8">
    <source>
        <dbReference type="Proteomes" id="UP001477443"/>
    </source>
</evidence>
<feature type="domain" description="FAD/NAD(P)-binding" evidence="6">
    <location>
        <begin position="4"/>
        <end position="292"/>
    </location>
</feature>
<proteinExistence type="predicted"/>
<organism evidence="7 8">
    <name type="scientific">Mycoplasmopsis felifaucium</name>
    <dbReference type="NCBI Taxonomy" id="35768"/>
    <lineage>
        <taxon>Bacteria</taxon>
        <taxon>Bacillati</taxon>
        <taxon>Mycoplasmatota</taxon>
        <taxon>Mycoplasmoidales</taxon>
        <taxon>Metamycoplasmataceae</taxon>
        <taxon>Mycoplasmopsis</taxon>
    </lineage>
</organism>
<sequence length="304" mass="33156">MDLYDIIIIGGGPGGLNAALYASRAGLNTLVIEKELPGGKINTTSEVENLLGILSISGFELAEQIYKHALSFGAKYKTAEVININNIGPLEKEVILKSGEILHSKTIIIASGMVNRKPTDIQNFDKFTNKGISYCGVCDGPLYKDKNIFVLGGGNSAFEEADFLSQYANNVTMIVIGDKFSAEKIIVDKVLKNPKITIYKNSKIISIDGENIIQKISFIGSEGKIIIKDCDALFPMIGFIPSSKHFENLKITNSNGFIDTDEKMETTLKGIYAVGDIREKRVRQIITAASDGAIAAKEIWNILK</sequence>
<gene>
    <name evidence="7" type="ORF">WG617_00575</name>
</gene>
<dbReference type="InterPro" id="IPR023753">
    <property type="entry name" value="FAD/NAD-binding_dom"/>
</dbReference>
<dbReference type="InterPro" id="IPR050097">
    <property type="entry name" value="Ferredoxin-NADP_redctase_2"/>
</dbReference>
<evidence type="ECO:0000256" key="2">
    <source>
        <dbReference type="ARBA" id="ARBA00022827"/>
    </source>
</evidence>
<dbReference type="EMBL" id="CP148067">
    <property type="protein sequence ID" value="WXL29136.1"/>
    <property type="molecule type" value="Genomic_DNA"/>
</dbReference>
<evidence type="ECO:0000256" key="1">
    <source>
        <dbReference type="ARBA" id="ARBA00022630"/>
    </source>
</evidence>
<dbReference type="InterPro" id="IPR036188">
    <property type="entry name" value="FAD/NAD-bd_sf"/>
</dbReference>
<reference evidence="7" key="1">
    <citation type="submission" date="2024-03" db="EMBL/GenBank/DDBJ databases">
        <title>Complete genome sequence of Mycoplasma felifaucium Z921 isolated from the trachea of a cheetah.</title>
        <authorList>
            <person name="Spergser J."/>
        </authorList>
    </citation>
    <scope>NUCLEOTIDE SEQUENCE [LARGE SCALE GENOMIC DNA]</scope>
    <source>
        <strain evidence="7">Z921</strain>
    </source>
</reference>
<dbReference type="Proteomes" id="UP001477443">
    <property type="component" value="Chromosome"/>
</dbReference>
<dbReference type="Pfam" id="PF07992">
    <property type="entry name" value="Pyr_redox_2"/>
    <property type="match status" value="1"/>
</dbReference>
<keyword evidence="1" id="KW-0285">Flavoprotein</keyword>
<dbReference type="PROSITE" id="PS00573">
    <property type="entry name" value="PYRIDINE_REDOX_2"/>
    <property type="match status" value="1"/>
</dbReference>
<evidence type="ECO:0000259" key="6">
    <source>
        <dbReference type="Pfam" id="PF07992"/>
    </source>
</evidence>
<evidence type="ECO:0000256" key="5">
    <source>
        <dbReference type="ARBA" id="ARBA00023284"/>
    </source>
</evidence>
<evidence type="ECO:0000256" key="4">
    <source>
        <dbReference type="ARBA" id="ARBA00023157"/>
    </source>
</evidence>
<keyword evidence="3" id="KW-0560">Oxidoreductase</keyword>
<protein>
    <submittedName>
        <fullName evidence="7">FAD-dependent oxidoreductase</fullName>
    </submittedName>
</protein>
<dbReference type="PRINTS" id="PR00469">
    <property type="entry name" value="PNDRDTASEII"/>
</dbReference>
<evidence type="ECO:0000313" key="7">
    <source>
        <dbReference type="EMBL" id="WXL29136.1"/>
    </source>
</evidence>
<dbReference type="Gene3D" id="3.50.50.60">
    <property type="entry name" value="FAD/NAD(P)-binding domain"/>
    <property type="match status" value="2"/>
</dbReference>
<dbReference type="InterPro" id="IPR008255">
    <property type="entry name" value="Pyr_nucl-diS_OxRdtase_2_AS"/>
</dbReference>
<keyword evidence="8" id="KW-1185">Reference proteome</keyword>
<keyword evidence="5" id="KW-0676">Redox-active center</keyword>
<dbReference type="SUPFAM" id="SSF51905">
    <property type="entry name" value="FAD/NAD(P)-binding domain"/>
    <property type="match status" value="1"/>
</dbReference>
<dbReference type="PRINTS" id="PR00368">
    <property type="entry name" value="FADPNR"/>
</dbReference>
<dbReference type="RefSeq" id="WP_338822744.1">
    <property type="nucleotide sequence ID" value="NZ_CP148067.1"/>
</dbReference>
<dbReference type="PANTHER" id="PTHR48105">
    <property type="entry name" value="THIOREDOXIN REDUCTASE 1-RELATED-RELATED"/>
    <property type="match status" value="1"/>
</dbReference>
<keyword evidence="2" id="KW-0274">FAD</keyword>
<evidence type="ECO:0000256" key="3">
    <source>
        <dbReference type="ARBA" id="ARBA00023002"/>
    </source>
</evidence>